<dbReference type="GO" id="GO:0016787">
    <property type="term" value="F:hydrolase activity"/>
    <property type="evidence" value="ECO:0007669"/>
    <property type="project" value="UniProtKB-KW"/>
</dbReference>
<name>A0ABN8DSF1_9VIBR</name>
<evidence type="ECO:0000256" key="10">
    <source>
        <dbReference type="HAMAP-Rule" id="MF_00648"/>
    </source>
</evidence>
<dbReference type="Gene3D" id="3.90.950.10">
    <property type="match status" value="1"/>
</dbReference>
<keyword evidence="2 10" id="KW-0479">Metal-binding</keyword>
<keyword evidence="3 10" id="KW-0547">Nucleotide-binding</keyword>
<keyword evidence="6 10" id="KW-0546">Nucleotide metabolism</keyword>
<accession>A0ABN8DSF1</accession>
<dbReference type="Proteomes" id="UP000838672">
    <property type="component" value="Unassembled WGS sequence"/>
</dbReference>
<dbReference type="EMBL" id="CAKLDI010000001">
    <property type="protein sequence ID" value="CAH0532735.1"/>
    <property type="molecule type" value="Genomic_DNA"/>
</dbReference>
<comment type="cofactor">
    <cofactor evidence="1">
        <name>Mn(2+)</name>
        <dbReference type="ChEBI" id="CHEBI:29035"/>
    </cofactor>
</comment>
<dbReference type="InterPro" id="IPR029001">
    <property type="entry name" value="ITPase-like_fam"/>
</dbReference>
<dbReference type="RefSeq" id="WP_237464737.1">
    <property type="nucleotide sequence ID" value="NZ_CAKLDI010000001.1"/>
</dbReference>
<comment type="subunit">
    <text evidence="10">Homodimer.</text>
</comment>
<comment type="similarity">
    <text evidence="10">Belongs to the YjjX NTPase family.</text>
</comment>
<dbReference type="NCBIfam" id="NF003459">
    <property type="entry name" value="PRK05074.1"/>
    <property type="match status" value="1"/>
</dbReference>
<dbReference type="PANTHER" id="PTHR34699:SF2">
    <property type="entry name" value="NON-CANONICAL PURINE NTP PHOSPHATASE_PRRC1 DOMAIN-CONTAINING PROTEIN"/>
    <property type="match status" value="1"/>
</dbReference>
<evidence type="ECO:0000256" key="5">
    <source>
        <dbReference type="ARBA" id="ARBA00022842"/>
    </source>
</evidence>
<dbReference type="PANTHER" id="PTHR34699">
    <property type="match status" value="1"/>
</dbReference>
<evidence type="ECO:0000313" key="13">
    <source>
        <dbReference type="Proteomes" id="UP000838672"/>
    </source>
</evidence>
<feature type="domain" description="Non-canonical purine NTP phosphatase/PRRC1" evidence="11">
    <location>
        <begin position="7"/>
        <end position="163"/>
    </location>
</feature>
<dbReference type="Pfam" id="PF01931">
    <property type="entry name" value="NTPase_I-T"/>
    <property type="match status" value="1"/>
</dbReference>
<sequence>MLTVVVGSNNPAKINAVKQAFSQCFTQSIEYIGVAAQSGVADQPLSDNETKLGALNRLQSAAQLHPNADFYVTMEAGIDSGLTYAWIAIRQGEQQSATRSAGLPLPPKVLHRIAQGEELGDVMDALFATENIKQKGGAIGLLTDHLLTRSSVYVQAIILALAPHRHPEHYLAQNG</sequence>
<keyword evidence="4 10" id="KW-0378">Hydrolase</keyword>
<dbReference type="InterPro" id="IPR026533">
    <property type="entry name" value="NTPase/PRRC1"/>
</dbReference>
<keyword evidence="13" id="KW-1185">Reference proteome</keyword>
<evidence type="ECO:0000256" key="7">
    <source>
        <dbReference type="ARBA" id="ARBA00023211"/>
    </source>
</evidence>
<evidence type="ECO:0000259" key="11">
    <source>
        <dbReference type="Pfam" id="PF01931"/>
    </source>
</evidence>
<gene>
    <name evidence="12" type="ORF">VST7929_00580</name>
</gene>
<keyword evidence="7 10" id="KW-0464">Manganese</keyword>
<evidence type="ECO:0000256" key="1">
    <source>
        <dbReference type="ARBA" id="ARBA00001936"/>
    </source>
</evidence>
<comment type="caution">
    <text evidence="10">Lacks conserved residue(s) required for the propagation of feature annotation.</text>
</comment>
<dbReference type="HAMAP" id="MF_00648">
    <property type="entry name" value="Non_canon_purine_NTPase_YjjX"/>
    <property type="match status" value="1"/>
</dbReference>
<evidence type="ECO:0000256" key="3">
    <source>
        <dbReference type="ARBA" id="ARBA00022741"/>
    </source>
</evidence>
<reference evidence="12" key="1">
    <citation type="submission" date="2021-11" db="EMBL/GenBank/DDBJ databases">
        <authorList>
            <person name="Rodrigo-Torres L."/>
            <person name="Arahal R. D."/>
            <person name="Lucena T."/>
        </authorList>
    </citation>
    <scope>NUCLEOTIDE SEQUENCE</scope>
    <source>
        <strain evidence="12">CECT 7929</strain>
    </source>
</reference>
<dbReference type="InterPro" id="IPR050299">
    <property type="entry name" value="YjjX_NTPase"/>
</dbReference>
<evidence type="ECO:0000256" key="2">
    <source>
        <dbReference type="ARBA" id="ARBA00022723"/>
    </source>
</evidence>
<comment type="caution">
    <text evidence="12">The sequence shown here is derived from an EMBL/GenBank/DDBJ whole genome shotgun (WGS) entry which is preliminary data.</text>
</comment>
<comment type="cofactor">
    <cofactor evidence="10">
        <name>Mg(2+)</name>
        <dbReference type="ChEBI" id="CHEBI:18420"/>
    </cofactor>
    <cofactor evidence="10">
        <name>Mn(2+)</name>
        <dbReference type="ChEBI" id="CHEBI:29035"/>
    </cofactor>
    <text evidence="10">Binds 1 divalent metal cation per subunit; can use either Mg(2+) or Mn(2+).</text>
</comment>
<dbReference type="InterPro" id="IPR002786">
    <property type="entry name" value="Non_canon_purine_NTPase"/>
</dbReference>
<evidence type="ECO:0000256" key="8">
    <source>
        <dbReference type="ARBA" id="ARBA00048174"/>
    </source>
</evidence>
<dbReference type="SUPFAM" id="SSF52972">
    <property type="entry name" value="ITPase-like"/>
    <property type="match status" value="1"/>
</dbReference>
<comment type="catalytic activity">
    <reaction evidence="8 10">
        <text>ITP + H2O = IDP + phosphate + H(+)</text>
        <dbReference type="Rhea" id="RHEA:28330"/>
        <dbReference type="ChEBI" id="CHEBI:15377"/>
        <dbReference type="ChEBI" id="CHEBI:15378"/>
        <dbReference type="ChEBI" id="CHEBI:43474"/>
        <dbReference type="ChEBI" id="CHEBI:58280"/>
        <dbReference type="ChEBI" id="CHEBI:61402"/>
        <dbReference type="EC" id="3.6.1.73"/>
    </reaction>
</comment>
<comment type="function">
    <text evidence="10">Phosphatase that hydrolyzes non-canonical purine nucleotides such as XTP and ITP to their respective diphosphate derivatives. Probably excludes non-canonical purines from DNA/RNA precursor pool, thus preventing their incorporation into DNA/RNA and avoiding chromosomal lesions.</text>
</comment>
<evidence type="ECO:0000256" key="9">
    <source>
        <dbReference type="ARBA" id="ARBA00048781"/>
    </source>
</evidence>
<keyword evidence="5 10" id="KW-0460">Magnesium</keyword>
<evidence type="ECO:0000256" key="4">
    <source>
        <dbReference type="ARBA" id="ARBA00022801"/>
    </source>
</evidence>
<organism evidence="12 13">
    <name type="scientific">Vibrio stylophorae</name>
    <dbReference type="NCBI Taxonomy" id="659351"/>
    <lineage>
        <taxon>Bacteria</taxon>
        <taxon>Pseudomonadati</taxon>
        <taxon>Pseudomonadota</taxon>
        <taxon>Gammaproteobacteria</taxon>
        <taxon>Vibrionales</taxon>
        <taxon>Vibrionaceae</taxon>
        <taxon>Vibrio</taxon>
    </lineage>
</organism>
<comment type="catalytic activity">
    <reaction evidence="9 10">
        <text>XTP + H2O = XDP + phosphate + H(+)</text>
        <dbReference type="Rhea" id="RHEA:28406"/>
        <dbReference type="ChEBI" id="CHEBI:15377"/>
        <dbReference type="ChEBI" id="CHEBI:15378"/>
        <dbReference type="ChEBI" id="CHEBI:43474"/>
        <dbReference type="ChEBI" id="CHEBI:59884"/>
        <dbReference type="ChEBI" id="CHEBI:61314"/>
        <dbReference type="EC" id="3.6.1.73"/>
    </reaction>
</comment>
<dbReference type="NCBIfam" id="TIGR00258">
    <property type="entry name" value="inosine/xanthosine triphosphatase"/>
    <property type="match status" value="1"/>
</dbReference>
<dbReference type="EC" id="3.6.1.73" evidence="10"/>
<evidence type="ECO:0000313" key="12">
    <source>
        <dbReference type="EMBL" id="CAH0532735.1"/>
    </source>
</evidence>
<proteinExistence type="inferred from homology"/>
<evidence type="ECO:0000256" key="6">
    <source>
        <dbReference type="ARBA" id="ARBA00023080"/>
    </source>
</evidence>
<protein>
    <recommendedName>
        <fullName evidence="10">Inosine/xanthosine triphosphatase</fullName>
        <shortName evidence="10">ITPase/XTPase</shortName>
        <ecNumber evidence="10">3.6.1.73</ecNumber>
    </recommendedName>
    <alternativeName>
        <fullName evidence="10">Non-canonical purine NTP phosphatase</fullName>
    </alternativeName>
    <alternativeName>
        <fullName evidence="10">Non-standard purine NTP phosphatase</fullName>
    </alternativeName>
    <alternativeName>
        <fullName evidence="10">Nucleoside-triphosphate phosphatase</fullName>
        <shortName evidence="10">NTPase</shortName>
    </alternativeName>
</protein>